<dbReference type="EMBL" id="QJUP01000023">
    <property type="protein sequence ID" value="TBU92647.1"/>
    <property type="molecule type" value="Genomic_DNA"/>
</dbReference>
<name>A0A4Q9R2F1_9GAMM</name>
<dbReference type="Pfam" id="PF11804">
    <property type="entry name" value="DUF3325"/>
    <property type="match status" value="1"/>
</dbReference>
<accession>A0A4Q9R2F1</accession>
<keyword evidence="1" id="KW-1133">Transmembrane helix</keyword>
<feature type="transmembrane region" description="Helical" evidence="1">
    <location>
        <begin position="6"/>
        <end position="24"/>
    </location>
</feature>
<organism evidence="2 3">
    <name type="scientific">Stutzerimonas kirkiae</name>
    <dbReference type="NCBI Taxonomy" id="2211392"/>
    <lineage>
        <taxon>Bacteria</taxon>
        <taxon>Pseudomonadati</taxon>
        <taxon>Pseudomonadota</taxon>
        <taxon>Gammaproteobacteria</taxon>
        <taxon>Pseudomonadales</taxon>
        <taxon>Pseudomonadaceae</taxon>
        <taxon>Stutzerimonas</taxon>
    </lineage>
</organism>
<keyword evidence="1" id="KW-0812">Transmembrane</keyword>
<evidence type="ECO:0000256" key="1">
    <source>
        <dbReference type="SAM" id="Phobius"/>
    </source>
</evidence>
<comment type="caution">
    <text evidence="2">The sequence shown here is derived from an EMBL/GenBank/DDBJ whole genome shotgun (WGS) entry which is preliminary data.</text>
</comment>
<dbReference type="AlphaFoldDB" id="A0A4Q9R2F1"/>
<protein>
    <submittedName>
        <fullName evidence="2">DUF3325 domain-containing protein</fullName>
    </submittedName>
</protein>
<proteinExistence type="predicted"/>
<gene>
    <name evidence="2" type="ORF">DNJ96_14940</name>
</gene>
<evidence type="ECO:0000313" key="2">
    <source>
        <dbReference type="EMBL" id="TBU92647.1"/>
    </source>
</evidence>
<feature type="transmembrane region" description="Helical" evidence="1">
    <location>
        <begin position="69"/>
        <end position="86"/>
    </location>
</feature>
<reference evidence="2 3" key="1">
    <citation type="submission" date="2018-06" db="EMBL/GenBank/DDBJ databases">
        <title>Three novel Pseudomonas species isolated from symptomatic oak.</title>
        <authorList>
            <person name="Bueno-Gonzalez V."/>
            <person name="Brady C."/>
        </authorList>
    </citation>
    <scope>NUCLEOTIDE SEQUENCE [LARGE SCALE GENOMIC DNA]</scope>
    <source>
        <strain evidence="2 3">P17C</strain>
    </source>
</reference>
<dbReference type="RefSeq" id="WP_131185311.1">
    <property type="nucleotide sequence ID" value="NZ_QJUO01000025.1"/>
</dbReference>
<feature type="transmembrane region" description="Helical" evidence="1">
    <location>
        <begin position="45"/>
        <end position="63"/>
    </location>
</feature>
<evidence type="ECO:0000313" key="3">
    <source>
        <dbReference type="Proteomes" id="UP000292639"/>
    </source>
</evidence>
<keyword evidence="3" id="KW-1185">Reference proteome</keyword>
<dbReference type="InterPro" id="IPR021762">
    <property type="entry name" value="DUF3325"/>
</dbReference>
<keyword evidence="1" id="KW-0472">Membrane</keyword>
<dbReference type="Proteomes" id="UP000292639">
    <property type="component" value="Unassembled WGS sequence"/>
</dbReference>
<sequence>MSAAFFEGVLLAYVGMLALCLGLERHYKQVWQQAPAVWLRRTLRATGWVALAGSFAICVLHWGWAMGPVGWFGASSMAALALVLLLPYGPRLSVALAALGWPLLAVVSLL</sequence>